<accession>A0A2W4JNC2</accession>
<evidence type="ECO:0000313" key="1">
    <source>
        <dbReference type="EMBL" id="PZN00575.1"/>
    </source>
</evidence>
<organism evidence="1">
    <name type="scientific">Thermocrispum agreste</name>
    <dbReference type="NCBI Taxonomy" id="37925"/>
    <lineage>
        <taxon>Bacteria</taxon>
        <taxon>Bacillati</taxon>
        <taxon>Actinomycetota</taxon>
        <taxon>Actinomycetes</taxon>
        <taxon>Pseudonocardiales</taxon>
        <taxon>Pseudonocardiaceae</taxon>
        <taxon>Thermocrispum</taxon>
    </lineage>
</organism>
<dbReference type="EMBL" id="QGUI01000081">
    <property type="protein sequence ID" value="PZN00575.1"/>
    <property type="molecule type" value="Genomic_DNA"/>
</dbReference>
<comment type="caution">
    <text evidence="1">The sequence shown here is derived from an EMBL/GenBank/DDBJ whole genome shotgun (WGS) entry which is preliminary data.</text>
</comment>
<evidence type="ECO:0008006" key="2">
    <source>
        <dbReference type="Google" id="ProtNLM"/>
    </source>
</evidence>
<name>A0A2W4JNC2_9PSEU</name>
<gene>
    <name evidence="1" type="ORF">DIU77_03435</name>
</gene>
<reference evidence="1" key="1">
    <citation type="submission" date="2018-05" db="EMBL/GenBank/DDBJ databases">
        <authorList>
            <person name="Lanie J.A."/>
            <person name="Ng W.-L."/>
            <person name="Kazmierczak K.M."/>
            <person name="Andrzejewski T.M."/>
            <person name="Davidsen T.M."/>
            <person name="Wayne K.J."/>
            <person name="Tettelin H."/>
            <person name="Glass J.I."/>
            <person name="Rusch D."/>
            <person name="Podicherti R."/>
            <person name="Tsui H.-C.T."/>
            <person name="Winkler M.E."/>
        </authorList>
    </citation>
    <scope>NUCLEOTIDE SEQUENCE</scope>
    <source>
        <strain evidence="1">ZC4RG45</strain>
    </source>
</reference>
<sequence length="113" mass="12405">MTAATRKPADDQPFDFNLDAVVAEVELTPFRVHFGGRRWEFAHMESLDIWQLTAAAGQGDNAALIGVFKTALGDEQFKEFRKIPLPQKAASDLFDAYAKFCGVDPGELPGSTD</sequence>
<protein>
    <recommendedName>
        <fullName evidence="2">Phage tail assembly protein</fullName>
    </recommendedName>
</protein>
<proteinExistence type="predicted"/>
<dbReference type="AlphaFoldDB" id="A0A2W4JNC2"/>